<protein>
    <submittedName>
        <fullName evidence="8">Uncharacterized protein</fullName>
    </submittedName>
</protein>
<feature type="domain" description="Peptidase S1" evidence="7">
    <location>
        <begin position="296"/>
        <end position="596"/>
    </location>
</feature>
<evidence type="ECO:0000313" key="9">
    <source>
        <dbReference type="Proteomes" id="UP001642540"/>
    </source>
</evidence>
<feature type="compositionally biased region" description="Acidic residues" evidence="4">
    <location>
        <begin position="201"/>
        <end position="222"/>
    </location>
</feature>
<reference evidence="8 9" key="1">
    <citation type="submission" date="2024-08" db="EMBL/GenBank/DDBJ databases">
        <authorList>
            <person name="Cucini C."/>
            <person name="Frati F."/>
        </authorList>
    </citation>
    <scope>NUCLEOTIDE SEQUENCE [LARGE SCALE GENOMIC DNA]</scope>
</reference>
<sequence length="598" mass="66854">MVMNRLHLVCLVSLQFILIIHLNLVNSVNGKKCPGKCISNITECKAKGGKIAGYCTNELACCDYTYKKIGSCGSKKSDLNTAIFRSPDYPDFSNGDIICQFDFELSPNAAGIIIEFLDVHMDGRGLTPHSSCESDMIFLKGFPNWTPPANCGNLSNYSAVVDLNSAATKGMKTLLIVAMMSSKKYRWNIKVSQSFVKLNDSSDDPEEDGELPDDSYEDEYFPEEGRASNSNMTHENEVVFLENTSTFDSDDMDMEISRISMLLKTDQIASLSQPNEDGFRNTDISQIEDLDTETYLVNGDDTEITTVPWQASLRQLLSPRHAKSLPLLKLKNCSLQEGIHFCGGTVISDRHILSAAHCFLMGQRPNTMQKLSSVKVVLGDSNLCDNVTEGVQEFRVDKLFYHYAYDDGAILNDMVVIRLDKKIKFTDRVKPIKMAELGMRFENQEATASGWGLTNLTSTEQRNSTPEQLQFSTKMFIGNRSFCAKEQRRLFPTISSKSIVALPKYAQIFSSLLCTYVRDGKKPIVVGQGDSGGPLVATPLLSNDHRNDTKQERLIVGVISYMVPVPSAKDPHDVSHYVDFYQSVAFYRKWIDLATMHK</sequence>
<keyword evidence="5" id="KW-0732">Signal</keyword>
<accession>A0ABP1Q7Y9</accession>
<comment type="caution">
    <text evidence="3">Lacks conserved residue(s) required for the propagation of feature annotation.</text>
</comment>
<keyword evidence="1 3" id="KW-1015">Disulfide bond</keyword>
<dbReference type="InterPro" id="IPR001254">
    <property type="entry name" value="Trypsin_dom"/>
</dbReference>
<dbReference type="Proteomes" id="UP001642540">
    <property type="component" value="Unassembled WGS sequence"/>
</dbReference>
<dbReference type="InterPro" id="IPR043504">
    <property type="entry name" value="Peptidase_S1_PA_chymotrypsin"/>
</dbReference>
<comment type="similarity">
    <text evidence="2">Belongs to the peptidase S1 family. CLIP subfamily.</text>
</comment>
<feature type="chain" id="PRO_5045160105" evidence="5">
    <location>
        <begin position="31"/>
        <end position="598"/>
    </location>
</feature>
<organism evidence="8 9">
    <name type="scientific">Orchesella dallaii</name>
    <dbReference type="NCBI Taxonomy" id="48710"/>
    <lineage>
        <taxon>Eukaryota</taxon>
        <taxon>Metazoa</taxon>
        <taxon>Ecdysozoa</taxon>
        <taxon>Arthropoda</taxon>
        <taxon>Hexapoda</taxon>
        <taxon>Collembola</taxon>
        <taxon>Entomobryomorpha</taxon>
        <taxon>Entomobryoidea</taxon>
        <taxon>Orchesellidae</taxon>
        <taxon>Orchesellinae</taxon>
        <taxon>Orchesella</taxon>
    </lineage>
</organism>
<dbReference type="InterPro" id="IPR001314">
    <property type="entry name" value="Peptidase_S1A"/>
</dbReference>
<dbReference type="SUPFAM" id="SSF50494">
    <property type="entry name" value="Trypsin-like serine proteases"/>
    <property type="match status" value="1"/>
</dbReference>
<dbReference type="Gene3D" id="2.40.10.10">
    <property type="entry name" value="Trypsin-like serine proteases"/>
    <property type="match status" value="1"/>
</dbReference>
<dbReference type="InterPro" id="IPR009003">
    <property type="entry name" value="Peptidase_S1_PA"/>
</dbReference>
<name>A0ABP1Q7Y9_9HEXA</name>
<evidence type="ECO:0000259" key="6">
    <source>
        <dbReference type="PROSITE" id="PS01180"/>
    </source>
</evidence>
<dbReference type="PROSITE" id="PS01180">
    <property type="entry name" value="CUB"/>
    <property type="match status" value="1"/>
</dbReference>
<evidence type="ECO:0000259" key="7">
    <source>
        <dbReference type="PROSITE" id="PS50240"/>
    </source>
</evidence>
<evidence type="ECO:0000256" key="3">
    <source>
        <dbReference type="PROSITE-ProRule" id="PRU00059"/>
    </source>
</evidence>
<dbReference type="PRINTS" id="PR00722">
    <property type="entry name" value="CHYMOTRYPSIN"/>
</dbReference>
<feature type="signal peptide" evidence="5">
    <location>
        <begin position="1"/>
        <end position="30"/>
    </location>
</feature>
<evidence type="ECO:0000256" key="2">
    <source>
        <dbReference type="ARBA" id="ARBA00024195"/>
    </source>
</evidence>
<dbReference type="InterPro" id="IPR000859">
    <property type="entry name" value="CUB_dom"/>
</dbReference>
<dbReference type="Pfam" id="PF00089">
    <property type="entry name" value="Trypsin"/>
    <property type="match status" value="1"/>
</dbReference>
<comment type="caution">
    <text evidence="8">The sequence shown here is derived from an EMBL/GenBank/DDBJ whole genome shotgun (WGS) entry which is preliminary data.</text>
</comment>
<feature type="disulfide bond" evidence="3">
    <location>
        <begin position="72"/>
        <end position="99"/>
    </location>
</feature>
<evidence type="ECO:0000256" key="1">
    <source>
        <dbReference type="ARBA" id="ARBA00023157"/>
    </source>
</evidence>
<feature type="region of interest" description="Disordered" evidence="4">
    <location>
        <begin position="198"/>
        <end position="234"/>
    </location>
</feature>
<evidence type="ECO:0000256" key="4">
    <source>
        <dbReference type="SAM" id="MobiDB-lite"/>
    </source>
</evidence>
<proteinExistence type="inferred from homology"/>
<dbReference type="EMBL" id="CAXLJM020000025">
    <property type="protein sequence ID" value="CAL8092754.1"/>
    <property type="molecule type" value="Genomic_DNA"/>
</dbReference>
<dbReference type="SMART" id="SM00020">
    <property type="entry name" value="Tryp_SPc"/>
    <property type="match status" value="1"/>
</dbReference>
<dbReference type="PROSITE" id="PS00134">
    <property type="entry name" value="TRYPSIN_HIS"/>
    <property type="match status" value="1"/>
</dbReference>
<feature type="domain" description="CUB" evidence="6">
    <location>
        <begin position="72"/>
        <end position="153"/>
    </location>
</feature>
<dbReference type="PROSITE" id="PS50240">
    <property type="entry name" value="TRYPSIN_DOM"/>
    <property type="match status" value="1"/>
</dbReference>
<keyword evidence="9" id="KW-1185">Reference proteome</keyword>
<evidence type="ECO:0000256" key="5">
    <source>
        <dbReference type="SAM" id="SignalP"/>
    </source>
</evidence>
<evidence type="ECO:0000313" key="8">
    <source>
        <dbReference type="EMBL" id="CAL8092754.1"/>
    </source>
</evidence>
<dbReference type="InterPro" id="IPR051487">
    <property type="entry name" value="Ser/Thr_Proteases_Immune/Dev"/>
</dbReference>
<dbReference type="PANTHER" id="PTHR24256">
    <property type="entry name" value="TRYPTASE-RELATED"/>
    <property type="match status" value="1"/>
</dbReference>
<gene>
    <name evidence="8" type="ORF">ODALV1_LOCUS8319</name>
</gene>
<dbReference type="CDD" id="cd00190">
    <property type="entry name" value="Tryp_SPc"/>
    <property type="match status" value="1"/>
</dbReference>
<dbReference type="InterPro" id="IPR018114">
    <property type="entry name" value="TRYPSIN_HIS"/>
</dbReference>